<dbReference type="InterPro" id="IPR009430">
    <property type="entry name" value="GvpL/GvpF"/>
</dbReference>
<dbReference type="PANTHER" id="PTHR36852">
    <property type="entry name" value="PROTEIN GVPL 2"/>
    <property type="match status" value="1"/>
</dbReference>
<organism evidence="4 5">
    <name type="scientific">Streptomyces hebeiensis</name>
    <dbReference type="NCBI Taxonomy" id="229486"/>
    <lineage>
        <taxon>Bacteria</taxon>
        <taxon>Bacillati</taxon>
        <taxon>Actinomycetota</taxon>
        <taxon>Actinomycetes</taxon>
        <taxon>Kitasatosporales</taxon>
        <taxon>Streptomycetaceae</taxon>
        <taxon>Streptomyces</taxon>
    </lineage>
</organism>
<keyword evidence="5" id="KW-1185">Reference proteome</keyword>
<keyword evidence="1" id="KW-0304">Gas vesicle</keyword>
<dbReference type="PANTHER" id="PTHR36852:SF1">
    <property type="entry name" value="PROTEIN GVPL 2"/>
    <property type="match status" value="1"/>
</dbReference>
<name>A0ABP4FG45_9ACTN</name>
<reference evidence="5" key="1">
    <citation type="journal article" date="2019" name="Int. J. Syst. Evol. Microbiol.">
        <title>The Global Catalogue of Microorganisms (GCM) 10K type strain sequencing project: providing services to taxonomists for standard genome sequencing and annotation.</title>
        <authorList>
            <consortium name="The Broad Institute Genomics Platform"/>
            <consortium name="The Broad Institute Genome Sequencing Center for Infectious Disease"/>
            <person name="Wu L."/>
            <person name="Ma J."/>
        </authorList>
    </citation>
    <scope>NUCLEOTIDE SEQUENCE [LARGE SCALE GENOMIC DNA]</scope>
    <source>
        <strain evidence="5">JCM 12696</strain>
    </source>
</reference>
<dbReference type="Pfam" id="PF06386">
    <property type="entry name" value="GvpL_GvpF"/>
    <property type="match status" value="1"/>
</dbReference>
<comment type="subcellular location">
    <subcellularLocation>
        <location evidence="2">Gas vesicle</location>
    </subcellularLocation>
</comment>
<evidence type="ECO:0000256" key="1">
    <source>
        <dbReference type="ARBA" id="ARBA00022987"/>
    </source>
</evidence>
<proteinExistence type="inferred from homology"/>
<comment type="similarity">
    <text evidence="3">Belongs to the gas vesicle GvpF/GvpL family.</text>
</comment>
<dbReference type="EMBL" id="BAAAKV010000027">
    <property type="protein sequence ID" value="GAA1173079.1"/>
    <property type="molecule type" value="Genomic_DNA"/>
</dbReference>
<evidence type="ECO:0000313" key="5">
    <source>
        <dbReference type="Proteomes" id="UP001501371"/>
    </source>
</evidence>
<evidence type="ECO:0000313" key="4">
    <source>
        <dbReference type="EMBL" id="GAA1173079.1"/>
    </source>
</evidence>
<sequence>MRVHAFVRAGQRVPDGVDGVGRVPARLRVLAEGRVGAVVSDAPARPRRPRPRHLAAHQDLLLALGESGPVLPMRFGTVLPDEATVRRGLAAAEARHLATLERLSGRIEVAVAAHAPAQALASLVREDPAIRRLREEARRCPGYEARARLGEAVLTAMARRTAEAARHAVLELTPLARAVTSGPRVSGSVLTTSFLVDRAAVDRFRDAVREFAVRRRDRVDLRVAGPLPCYSFVPPERVAAGPGDTAAT</sequence>
<gene>
    <name evidence="4" type="ORF">GCM10009654_32930</name>
</gene>
<accession>A0ABP4FG45</accession>
<protein>
    <submittedName>
        <fullName evidence="4">GvpL/GvpF family gas vesicle protein</fullName>
    </submittedName>
</protein>
<evidence type="ECO:0000256" key="2">
    <source>
        <dbReference type="ARBA" id="ARBA00035108"/>
    </source>
</evidence>
<comment type="caution">
    <text evidence="4">The sequence shown here is derived from an EMBL/GenBank/DDBJ whole genome shotgun (WGS) entry which is preliminary data.</text>
</comment>
<dbReference type="Proteomes" id="UP001501371">
    <property type="component" value="Unassembled WGS sequence"/>
</dbReference>
<evidence type="ECO:0000256" key="3">
    <source>
        <dbReference type="ARBA" id="ARBA00035643"/>
    </source>
</evidence>